<evidence type="ECO:0000259" key="2">
    <source>
        <dbReference type="Pfam" id="PF07687"/>
    </source>
</evidence>
<organism evidence="3 4">
    <name type="scientific">Streptomyces aureus</name>
    <dbReference type="NCBI Taxonomy" id="193461"/>
    <lineage>
        <taxon>Bacteria</taxon>
        <taxon>Bacillati</taxon>
        <taxon>Actinomycetota</taxon>
        <taxon>Actinomycetes</taxon>
        <taxon>Kitasatosporales</taxon>
        <taxon>Streptomycetaceae</taxon>
        <taxon>Streptomyces</taxon>
    </lineage>
</organism>
<feature type="region of interest" description="Disordered" evidence="1">
    <location>
        <begin position="301"/>
        <end position="320"/>
    </location>
</feature>
<dbReference type="NCBIfam" id="TIGR01891">
    <property type="entry name" value="amidohydrolases"/>
    <property type="match status" value="1"/>
</dbReference>
<evidence type="ECO:0000256" key="1">
    <source>
        <dbReference type="SAM" id="MobiDB-lite"/>
    </source>
</evidence>
<dbReference type="Pfam" id="PF07687">
    <property type="entry name" value="M20_dimer"/>
    <property type="match status" value="1"/>
</dbReference>
<dbReference type="InterPro" id="IPR002933">
    <property type="entry name" value="Peptidase_M20"/>
</dbReference>
<protein>
    <submittedName>
        <fullName evidence="3">Amidohydrolase</fullName>
    </submittedName>
</protein>
<comment type="caution">
    <text evidence="3">The sequence shown here is derived from an EMBL/GenBank/DDBJ whole genome shotgun (WGS) entry which is preliminary data.</text>
</comment>
<dbReference type="EMBL" id="JBGOSP010000001">
    <property type="protein sequence ID" value="MFA3835110.1"/>
    <property type="molecule type" value="Genomic_DNA"/>
</dbReference>
<sequence>METDGSLTAAAPREGVALRDGLDARLSGLGLLYRDLHSHPELSMQEHRTAGIVAAELRGQGWDVTEGVGGTGVVGLLRNGEGPVVALRADMDGLPVREATGLDYASTDTALSPDGEPVPLMHACGHDLHTAALLGATAQLAARRELWRGTLLAIFQPGEETAAGARAMLADGLLERFPRPDVVLGQHVGPLPLGSVATRAGVLMAAADSLRARLLGRGGHGSAPHTTVDPVVMAAATVMRLQGIVAREVSPTESAVVTVGSLRAGTKENIIPEEAELKINIRTFDPAVRERVLAAVRRTVEGEAATSGAPRPPEFSELNSFPLTVNSEGATERIVRAIAAGGAQVHTMRSPLSGSEDFGLLATAAGCPSVFWFFGGTEPSSWEGADPAGEQPSTVHGNHSPFFAPVADPALRNGVTHLLDAAAEWLDSV</sequence>
<dbReference type="SUPFAM" id="SSF53187">
    <property type="entry name" value="Zn-dependent exopeptidases"/>
    <property type="match status" value="1"/>
</dbReference>
<feature type="region of interest" description="Disordered" evidence="1">
    <location>
        <begin position="381"/>
        <end position="401"/>
    </location>
</feature>
<accession>A0ABV4S9K1</accession>
<dbReference type="Gene3D" id="3.30.70.360">
    <property type="match status" value="1"/>
</dbReference>
<dbReference type="RefSeq" id="WP_372561142.1">
    <property type="nucleotide sequence ID" value="NZ_JBGOSP010000001.1"/>
</dbReference>
<dbReference type="Pfam" id="PF01546">
    <property type="entry name" value="Peptidase_M20"/>
    <property type="match status" value="1"/>
</dbReference>
<proteinExistence type="predicted"/>
<gene>
    <name evidence="3" type="ORF">ACEG43_02740</name>
</gene>
<dbReference type="PIRSF" id="PIRSF005962">
    <property type="entry name" value="Pept_M20D_amidohydro"/>
    <property type="match status" value="1"/>
</dbReference>
<dbReference type="InterPro" id="IPR017439">
    <property type="entry name" value="Amidohydrolase"/>
</dbReference>
<evidence type="ECO:0000313" key="4">
    <source>
        <dbReference type="Proteomes" id="UP001571476"/>
    </source>
</evidence>
<feature type="domain" description="Peptidase M20 dimerisation" evidence="2">
    <location>
        <begin position="212"/>
        <end position="304"/>
    </location>
</feature>
<evidence type="ECO:0000313" key="3">
    <source>
        <dbReference type="EMBL" id="MFA3835110.1"/>
    </source>
</evidence>
<name>A0ABV4S9K1_9ACTN</name>
<dbReference type="PANTHER" id="PTHR11014">
    <property type="entry name" value="PEPTIDASE M20 FAMILY MEMBER"/>
    <property type="match status" value="1"/>
</dbReference>
<dbReference type="SUPFAM" id="SSF55031">
    <property type="entry name" value="Bacterial exopeptidase dimerisation domain"/>
    <property type="match status" value="1"/>
</dbReference>
<dbReference type="InterPro" id="IPR036264">
    <property type="entry name" value="Bact_exopeptidase_dim_dom"/>
</dbReference>
<reference evidence="3 4" key="1">
    <citation type="submission" date="2024-08" db="EMBL/GenBank/DDBJ databases">
        <title>Genome sequence of Streptomyces aureus CACIA-1.46HGO.</title>
        <authorList>
            <person name="Evangelista-Martinez Z."/>
        </authorList>
    </citation>
    <scope>NUCLEOTIDE SEQUENCE [LARGE SCALE GENOMIC DNA]</scope>
    <source>
        <strain evidence="3 4">CACIA-1.46HGO</strain>
    </source>
</reference>
<dbReference type="Proteomes" id="UP001571476">
    <property type="component" value="Unassembled WGS sequence"/>
</dbReference>
<dbReference type="PANTHER" id="PTHR11014:SF63">
    <property type="entry name" value="METALLOPEPTIDASE, PUTATIVE (AFU_ORTHOLOGUE AFUA_6G09600)-RELATED"/>
    <property type="match status" value="1"/>
</dbReference>
<dbReference type="InterPro" id="IPR011650">
    <property type="entry name" value="Peptidase_M20_dimer"/>
</dbReference>
<dbReference type="Gene3D" id="3.40.630.10">
    <property type="entry name" value="Zn peptidases"/>
    <property type="match status" value="1"/>
</dbReference>
<keyword evidence="4" id="KW-1185">Reference proteome</keyword>